<evidence type="ECO:0000313" key="2">
    <source>
        <dbReference type="EMBL" id="CAD2080397.1"/>
    </source>
</evidence>
<comment type="caution">
    <text evidence="2">The sequence shown here is derived from an EMBL/GenBank/DDBJ whole genome shotgun (WGS) entry which is preliminary data.</text>
</comment>
<evidence type="ECO:0000313" key="5">
    <source>
        <dbReference type="Proteomes" id="UP000545588"/>
    </source>
</evidence>
<dbReference type="EMBL" id="JACHFF010000003">
    <property type="protein sequence ID" value="MBB6423931.1"/>
    <property type="molecule type" value="Genomic_DNA"/>
</dbReference>
<reference evidence="3 5" key="2">
    <citation type="submission" date="2020-08" db="EMBL/GenBank/DDBJ databases">
        <title>Genomic Encyclopedia of Type Strains, Phase IV (KMG-IV): sequencing the most valuable type-strain genomes for metagenomic binning, comparative biology and taxonomic classification.</title>
        <authorList>
            <person name="Goeker M."/>
        </authorList>
    </citation>
    <scope>NUCLEOTIDE SEQUENCE [LARGE SCALE GENOMIC DNA]</scope>
    <source>
        <strain evidence="3 5">DSM 22419</strain>
    </source>
</reference>
<evidence type="ECO:0000313" key="3">
    <source>
        <dbReference type="EMBL" id="MBB6423931.1"/>
    </source>
</evidence>
<feature type="transmembrane region" description="Helical" evidence="1">
    <location>
        <begin position="48"/>
        <end position="70"/>
    </location>
</feature>
<sequence>MFKKYKVYIMFVLSIFILITLIILSPIAVDEYVSTFEDSTTATSEDLWNYSAAILTAVIAGLFIIFQVVYQKSMQNKNFRLNNRTKLSFSLERADITDKDAYLFSEHYYINLIGSQKLELLKKIYLDKKKSPLTFRIECQHQVATNIVIYYNFKAQNNTTYTKSISVGKLSEGQSKYFIIDNIMKNVLDNNVDCDFKTTKPEIHHIPNNIIDNKIIITFKTAANEVGIIEYVFSESGSKNNSRSIERNITQKDKLYYEKDSDFPGMYLDNNNKYINEHELRYSKLINLPIWLGL</sequence>
<proteinExistence type="predicted"/>
<organism evidence="2 4">
    <name type="scientific">Jeotgalicoccus coquinae</name>
    <dbReference type="NCBI Taxonomy" id="709509"/>
    <lineage>
        <taxon>Bacteria</taxon>
        <taxon>Bacillati</taxon>
        <taxon>Bacillota</taxon>
        <taxon>Bacilli</taxon>
        <taxon>Bacillales</taxon>
        <taxon>Staphylococcaceae</taxon>
        <taxon>Jeotgalicoccus</taxon>
    </lineage>
</organism>
<evidence type="ECO:0000313" key="4">
    <source>
        <dbReference type="Proteomes" id="UP000534001"/>
    </source>
</evidence>
<keyword evidence="5" id="KW-1185">Reference proteome</keyword>
<dbReference type="EMBL" id="CAJEWA010000006">
    <property type="protein sequence ID" value="CAD2080397.1"/>
    <property type="molecule type" value="Genomic_DNA"/>
</dbReference>
<dbReference type="Proteomes" id="UP000534001">
    <property type="component" value="Unassembled WGS sequence"/>
</dbReference>
<keyword evidence="1" id="KW-0472">Membrane</keyword>
<feature type="transmembrane region" description="Helical" evidence="1">
    <location>
        <begin position="7"/>
        <end position="28"/>
    </location>
</feature>
<protein>
    <submittedName>
        <fullName evidence="3">Preprotein translocase subunit SecG</fullName>
    </submittedName>
</protein>
<dbReference type="AlphaFoldDB" id="A0A6V7RRF5"/>
<keyword evidence="1" id="KW-1133">Transmembrane helix</keyword>
<reference evidence="2 4" key="1">
    <citation type="submission" date="2020-07" db="EMBL/GenBank/DDBJ databases">
        <authorList>
            <person name="Criscuolo A."/>
        </authorList>
    </citation>
    <scope>NUCLEOTIDE SEQUENCE [LARGE SCALE GENOMIC DNA]</scope>
    <source>
        <strain evidence="2">CIP111751</strain>
    </source>
</reference>
<dbReference type="RefSeq" id="WP_184284022.1">
    <property type="nucleotide sequence ID" value="NZ_BMCO01000003.1"/>
</dbReference>
<dbReference type="Proteomes" id="UP000545588">
    <property type="component" value="Unassembled WGS sequence"/>
</dbReference>
<keyword evidence="1" id="KW-0812">Transmembrane</keyword>
<evidence type="ECO:0000256" key="1">
    <source>
        <dbReference type="SAM" id="Phobius"/>
    </source>
</evidence>
<accession>A0A6V7RRF5</accession>
<name>A0A6V7RRF5_9STAP</name>
<gene>
    <name evidence="3" type="ORF">HNR41_001908</name>
    <name evidence="2" type="ORF">JEOCOQ751_01734</name>
</gene>